<dbReference type="EMBL" id="WHVB01000012">
    <property type="protein sequence ID" value="KAF8478070.1"/>
    <property type="molecule type" value="Genomic_DNA"/>
</dbReference>
<dbReference type="GO" id="GO:0005737">
    <property type="term" value="C:cytoplasm"/>
    <property type="evidence" value="ECO:0007669"/>
    <property type="project" value="TreeGrafter"/>
</dbReference>
<dbReference type="Pfam" id="PF00581">
    <property type="entry name" value="Rhodanese"/>
    <property type="match status" value="1"/>
</dbReference>
<evidence type="ECO:0000313" key="3">
    <source>
        <dbReference type="EMBL" id="KAF8478070.1"/>
    </source>
</evidence>
<keyword evidence="4" id="KW-1185">Reference proteome</keyword>
<dbReference type="PANTHER" id="PTHR10828">
    <property type="entry name" value="M-PHASE INDUCER PHOSPHATASE DUAL SPECIFICITY PHOSPHATASE CDC25"/>
    <property type="match status" value="1"/>
</dbReference>
<dbReference type="SUPFAM" id="SSF52821">
    <property type="entry name" value="Rhodanese/Cell cycle control phosphatase"/>
    <property type="match status" value="1"/>
</dbReference>
<dbReference type="GO" id="GO:0004725">
    <property type="term" value="F:protein tyrosine phosphatase activity"/>
    <property type="evidence" value="ECO:0007669"/>
    <property type="project" value="TreeGrafter"/>
</dbReference>
<gene>
    <name evidence="3" type="ORF">DFH94DRAFT_753505</name>
</gene>
<accession>A0A9P5T711</accession>
<dbReference type="PROSITE" id="PS50206">
    <property type="entry name" value="RHODANESE_3"/>
    <property type="match status" value="1"/>
</dbReference>
<protein>
    <recommendedName>
        <fullName evidence="2">Rhodanese domain-containing protein</fullName>
    </recommendedName>
</protein>
<dbReference type="PANTHER" id="PTHR10828:SF50">
    <property type="entry name" value="REDUCTASE (ARC2), PUTATIVE (AFU_ORTHOLOGUE AFUA_6G13400)-RELATED"/>
    <property type="match status" value="1"/>
</dbReference>
<proteinExistence type="predicted"/>
<comment type="caution">
    <text evidence="3">The sequence shown here is derived from an EMBL/GenBank/DDBJ whole genome shotgun (WGS) entry which is preliminary data.</text>
</comment>
<dbReference type="GO" id="GO:0005634">
    <property type="term" value="C:nucleus"/>
    <property type="evidence" value="ECO:0007669"/>
    <property type="project" value="TreeGrafter"/>
</dbReference>
<reference evidence="3" key="1">
    <citation type="submission" date="2019-10" db="EMBL/GenBank/DDBJ databases">
        <authorList>
            <consortium name="DOE Joint Genome Institute"/>
            <person name="Kuo A."/>
            <person name="Miyauchi S."/>
            <person name="Kiss E."/>
            <person name="Drula E."/>
            <person name="Kohler A."/>
            <person name="Sanchez-Garcia M."/>
            <person name="Andreopoulos B."/>
            <person name="Barry K.W."/>
            <person name="Bonito G."/>
            <person name="Buee M."/>
            <person name="Carver A."/>
            <person name="Chen C."/>
            <person name="Cichocki N."/>
            <person name="Clum A."/>
            <person name="Culley D."/>
            <person name="Crous P.W."/>
            <person name="Fauchery L."/>
            <person name="Girlanda M."/>
            <person name="Hayes R."/>
            <person name="Keri Z."/>
            <person name="LaButti K."/>
            <person name="Lipzen A."/>
            <person name="Lombard V."/>
            <person name="Magnuson J."/>
            <person name="Maillard F."/>
            <person name="Morin E."/>
            <person name="Murat C."/>
            <person name="Nolan M."/>
            <person name="Ohm R."/>
            <person name="Pangilinan J."/>
            <person name="Pereira M."/>
            <person name="Perotto S."/>
            <person name="Peter M."/>
            <person name="Riley R."/>
            <person name="Sitrit Y."/>
            <person name="Stielow B."/>
            <person name="Szollosi G."/>
            <person name="Zifcakova L."/>
            <person name="Stursova M."/>
            <person name="Spatafora J.W."/>
            <person name="Tedersoo L."/>
            <person name="Vaario L.-M."/>
            <person name="Yamada A."/>
            <person name="Yan M."/>
            <person name="Wang P."/>
            <person name="Xu J."/>
            <person name="Bruns T."/>
            <person name="Baldrian P."/>
            <person name="Vilgalys R."/>
            <person name="Henrissat B."/>
            <person name="Grigoriev I.V."/>
            <person name="Hibbett D."/>
            <person name="Nagy L.G."/>
            <person name="Martin F.M."/>
        </authorList>
    </citation>
    <scope>NUCLEOTIDE SEQUENCE</scope>
    <source>
        <strain evidence="3">Prilba</strain>
    </source>
</reference>
<reference evidence="3" key="2">
    <citation type="journal article" date="2020" name="Nat. Commun.">
        <title>Large-scale genome sequencing of mycorrhizal fungi provides insights into the early evolution of symbiotic traits.</title>
        <authorList>
            <person name="Miyauchi S."/>
            <person name="Kiss E."/>
            <person name="Kuo A."/>
            <person name="Drula E."/>
            <person name="Kohler A."/>
            <person name="Sanchez-Garcia M."/>
            <person name="Morin E."/>
            <person name="Andreopoulos B."/>
            <person name="Barry K.W."/>
            <person name="Bonito G."/>
            <person name="Buee M."/>
            <person name="Carver A."/>
            <person name="Chen C."/>
            <person name="Cichocki N."/>
            <person name="Clum A."/>
            <person name="Culley D."/>
            <person name="Crous P.W."/>
            <person name="Fauchery L."/>
            <person name="Girlanda M."/>
            <person name="Hayes R.D."/>
            <person name="Keri Z."/>
            <person name="LaButti K."/>
            <person name="Lipzen A."/>
            <person name="Lombard V."/>
            <person name="Magnuson J."/>
            <person name="Maillard F."/>
            <person name="Murat C."/>
            <person name="Nolan M."/>
            <person name="Ohm R.A."/>
            <person name="Pangilinan J."/>
            <person name="Pereira M.F."/>
            <person name="Perotto S."/>
            <person name="Peter M."/>
            <person name="Pfister S."/>
            <person name="Riley R."/>
            <person name="Sitrit Y."/>
            <person name="Stielow J.B."/>
            <person name="Szollosi G."/>
            <person name="Zifcakova L."/>
            <person name="Stursova M."/>
            <person name="Spatafora J.W."/>
            <person name="Tedersoo L."/>
            <person name="Vaario L.M."/>
            <person name="Yamada A."/>
            <person name="Yan M."/>
            <person name="Wang P."/>
            <person name="Xu J."/>
            <person name="Bruns T."/>
            <person name="Baldrian P."/>
            <person name="Vilgalys R."/>
            <person name="Dunand C."/>
            <person name="Henrissat B."/>
            <person name="Grigoriev I.V."/>
            <person name="Hibbett D."/>
            <person name="Nagy L.G."/>
            <person name="Martin F.M."/>
        </authorList>
    </citation>
    <scope>NUCLEOTIDE SEQUENCE</scope>
    <source>
        <strain evidence="3">Prilba</strain>
    </source>
</reference>
<name>A0A9P5T711_9AGAM</name>
<dbReference type="AlphaFoldDB" id="A0A9P5T711"/>
<evidence type="ECO:0000256" key="1">
    <source>
        <dbReference type="SAM" id="MobiDB-lite"/>
    </source>
</evidence>
<organism evidence="3 4">
    <name type="scientific">Russula ochroleuca</name>
    <dbReference type="NCBI Taxonomy" id="152965"/>
    <lineage>
        <taxon>Eukaryota</taxon>
        <taxon>Fungi</taxon>
        <taxon>Dikarya</taxon>
        <taxon>Basidiomycota</taxon>
        <taxon>Agaricomycotina</taxon>
        <taxon>Agaricomycetes</taxon>
        <taxon>Russulales</taxon>
        <taxon>Russulaceae</taxon>
        <taxon>Russula</taxon>
    </lineage>
</organism>
<dbReference type="Gene3D" id="3.40.250.10">
    <property type="entry name" value="Rhodanese-like domain"/>
    <property type="match status" value="1"/>
</dbReference>
<dbReference type="InterPro" id="IPR036873">
    <property type="entry name" value="Rhodanese-like_dom_sf"/>
</dbReference>
<dbReference type="OrthoDB" id="8300214at2759"/>
<feature type="compositionally biased region" description="Pro residues" evidence="1">
    <location>
        <begin position="1"/>
        <end position="10"/>
    </location>
</feature>
<feature type="region of interest" description="Disordered" evidence="1">
    <location>
        <begin position="1"/>
        <end position="28"/>
    </location>
</feature>
<sequence length="153" mass="16621">MERLPKPTPPWALSFPEPRSHPPNISPDELHELVTTKAPVVDFIVVDVRRTDVDAVIPGAINLPAQTFYPLLLTLTSLLAKIPIVVFHCSSSLGRATRCAGWLEDALPPDSKCKVLILEGGMKAWRVRFGGDKQMVVVMPVEEAEGTGTGTGK</sequence>
<dbReference type="SMART" id="SM00450">
    <property type="entry name" value="RHOD"/>
    <property type="match status" value="1"/>
</dbReference>
<feature type="domain" description="Rhodanese" evidence="2">
    <location>
        <begin position="39"/>
        <end position="134"/>
    </location>
</feature>
<evidence type="ECO:0000313" key="4">
    <source>
        <dbReference type="Proteomes" id="UP000759537"/>
    </source>
</evidence>
<evidence type="ECO:0000259" key="2">
    <source>
        <dbReference type="PROSITE" id="PS50206"/>
    </source>
</evidence>
<dbReference type="InterPro" id="IPR001763">
    <property type="entry name" value="Rhodanese-like_dom"/>
</dbReference>
<dbReference type="Proteomes" id="UP000759537">
    <property type="component" value="Unassembled WGS sequence"/>
</dbReference>